<accession>A0A391NUZ4</accession>
<feature type="non-terminal residue" evidence="2">
    <location>
        <position position="1"/>
    </location>
</feature>
<comment type="caution">
    <text evidence="2">The sequence shown here is derived from an EMBL/GenBank/DDBJ whole genome shotgun (WGS) entry which is preliminary data.</text>
</comment>
<feature type="region of interest" description="Disordered" evidence="1">
    <location>
        <begin position="39"/>
        <end position="97"/>
    </location>
</feature>
<dbReference type="AlphaFoldDB" id="A0A391NUZ4"/>
<evidence type="ECO:0000313" key="2">
    <source>
        <dbReference type="EMBL" id="GCA64985.1"/>
    </source>
</evidence>
<evidence type="ECO:0000313" key="3">
    <source>
        <dbReference type="Proteomes" id="UP000265618"/>
    </source>
</evidence>
<keyword evidence="3" id="KW-1185">Reference proteome</keyword>
<dbReference type="Proteomes" id="UP000265618">
    <property type="component" value="Unassembled WGS sequence"/>
</dbReference>
<protein>
    <submittedName>
        <fullName evidence="2">Uncharacterized protein</fullName>
    </submittedName>
</protein>
<feature type="compositionally biased region" description="Basic and acidic residues" evidence="1">
    <location>
        <begin position="66"/>
        <end position="77"/>
    </location>
</feature>
<evidence type="ECO:0000256" key="1">
    <source>
        <dbReference type="SAM" id="MobiDB-lite"/>
    </source>
</evidence>
<dbReference type="EMBL" id="BDIP01009303">
    <property type="protein sequence ID" value="GCA64985.1"/>
    <property type="molecule type" value="Genomic_DNA"/>
</dbReference>
<gene>
    <name evidence="2" type="ORF">KIPB_015930</name>
</gene>
<sequence>LTDPVSLLVCEEVYTHLGAQRVAEARRLAQHRQAVMAVIPKGEGEGEGEGLDGLGVDTDSLSLSAGRERESDYEGKGDTPTAQDAQDAEMSPEFPSL</sequence>
<reference evidence="2 3" key="1">
    <citation type="journal article" date="2018" name="PLoS ONE">
        <title>The draft genome of Kipferlia bialata reveals reductive genome evolution in fornicate parasites.</title>
        <authorList>
            <person name="Tanifuji G."/>
            <person name="Takabayashi S."/>
            <person name="Kume K."/>
            <person name="Takagi M."/>
            <person name="Nakayama T."/>
            <person name="Kamikawa R."/>
            <person name="Inagaki Y."/>
            <person name="Hashimoto T."/>
        </authorList>
    </citation>
    <scope>NUCLEOTIDE SEQUENCE [LARGE SCALE GENOMIC DNA]</scope>
    <source>
        <strain evidence="2">NY0173</strain>
    </source>
</reference>
<name>A0A391NUZ4_9EUKA</name>
<feature type="non-terminal residue" evidence="2">
    <location>
        <position position="97"/>
    </location>
</feature>
<organism evidence="2 3">
    <name type="scientific">Kipferlia bialata</name>
    <dbReference type="NCBI Taxonomy" id="797122"/>
    <lineage>
        <taxon>Eukaryota</taxon>
        <taxon>Metamonada</taxon>
        <taxon>Carpediemonas-like organisms</taxon>
        <taxon>Kipferlia</taxon>
    </lineage>
</organism>
<proteinExistence type="predicted"/>